<evidence type="ECO:0000313" key="2">
    <source>
        <dbReference type="EMBL" id="GFU14452.1"/>
    </source>
</evidence>
<proteinExistence type="predicted"/>
<feature type="region of interest" description="Disordered" evidence="1">
    <location>
        <begin position="129"/>
        <end position="239"/>
    </location>
</feature>
<feature type="compositionally biased region" description="Polar residues" evidence="1">
    <location>
        <begin position="214"/>
        <end position="228"/>
    </location>
</feature>
<feature type="region of interest" description="Disordered" evidence="1">
    <location>
        <begin position="1"/>
        <end position="56"/>
    </location>
</feature>
<reference evidence="2" key="1">
    <citation type="submission" date="2020-08" db="EMBL/GenBank/DDBJ databases">
        <title>Multicomponent nature underlies the extraordinary mechanical properties of spider dragline silk.</title>
        <authorList>
            <person name="Kono N."/>
            <person name="Nakamura H."/>
            <person name="Mori M."/>
            <person name="Yoshida Y."/>
            <person name="Ohtoshi R."/>
            <person name="Malay A.D."/>
            <person name="Moran D.A.P."/>
            <person name="Tomita M."/>
            <person name="Numata K."/>
            <person name="Arakawa K."/>
        </authorList>
    </citation>
    <scope>NUCLEOTIDE SEQUENCE</scope>
</reference>
<keyword evidence="3" id="KW-1185">Reference proteome</keyword>
<gene>
    <name evidence="2" type="ORF">NPIL_275831</name>
</gene>
<sequence>MEEDPTRGSGGKGEGSTTRRRSIFGDTLVEVRVGTKGTSKLMSDPNCPDPERTGATEGRVLIRKSVNESLARKALAGPALHSVEIIEEQMVDGRTLLFVVDGRSGTILLILKAKDQSAARLYDTTATRWKKEDSKRAAAASEGAQEQTDGRTARRGRIRDGDSKPERHRQQRQEAKTTTPAAADHTRPNSNKKRQPAQLGGAEKVHQTVRKLNPTPSRPSLNRISAKSTSKKPAMNEEN</sequence>
<dbReference type="Proteomes" id="UP000887013">
    <property type="component" value="Unassembled WGS sequence"/>
</dbReference>
<accession>A0A8X6UIT2</accession>
<organism evidence="2 3">
    <name type="scientific">Nephila pilipes</name>
    <name type="common">Giant wood spider</name>
    <name type="synonym">Nephila maculata</name>
    <dbReference type="NCBI Taxonomy" id="299642"/>
    <lineage>
        <taxon>Eukaryota</taxon>
        <taxon>Metazoa</taxon>
        <taxon>Ecdysozoa</taxon>
        <taxon>Arthropoda</taxon>
        <taxon>Chelicerata</taxon>
        <taxon>Arachnida</taxon>
        <taxon>Araneae</taxon>
        <taxon>Araneomorphae</taxon>
        <taxon>Entelegynae</taxon>
        <taxon>Araneoidea</taxon>
        <taxon>Nephilidae</taxon>
        <taxon>Nephila</taxon>
    </lineage>
</organism>
<protein>
    <submittedName>
        <fullName evidence="2">Uncharacterized protein</fullName>
    </submittedName>
</protein>
<feature type="compositionally biased region" description="Basic and acidic residues" evidence="1">
    <location>
        <begin position="148"/>
        <end position="165"/>
    </location>
</feature>
<evidence type="ECO:0000313" key="3">
    <source>
        <dbReference type="Proteomes" id="UP000887013"/>
    </source>
</evidence>
<evidence type="ECO:0000256" key="1">
    <source>
        <dbReference type="SAM" id="MobiDB-lite"/>
    </source>
</evidence>
<name>A0A8X6UIT2_NEPPI</name>
<dbReference type="EMBL" id="BMAW01029958">
    <property type="protein sequence ID" value="GFU14452.1"/>
    <property type="molecule type" value="Genomic_DNA"/>
</dbReference>
<comment type="caution">
    <text evidence="2">The sequence shown here is derived from an EMBL/GenBank/DDBJ whole genome shotgun (WGS) entry which is preliminary data.</text>
</comment>
<dbReference type="AlphaFoldDB" id="A0A8X6UIT2"/>